<dbReference type="STRING" id="40149.A0A0E0F8F4"/>
<dbReference type="InterPro" id="IPR012416">
    <property type="entry name" value="CBP60"/>
</dbReference>
<organism evidence="5">
    <name type="scientific">Oryza meridionalis</name>
    <dbReference type="NCBI Taxonomy" id="40149"/>
    <lineage>
        <taxon>Eukaryota</taxon>
        <taxon>Viridiplantae</taxon>
        <taxon>Streptophyta</taxon>
        <taxon>Embryophyta</taxon>
        <taxon>Tracheophyta</taxon>
        <taxon>Spermatophyta</taxon>
        <taxon>Magnoliopsida</taxon>
        <taxon>Liliopsida</taxon>
        <taxon>Poales</taxon>
        <taxon>Poaceae</taxon>
        <taxon>BOP clade</taxon>
        <taxon>Oryzoideae</taxon>
        <taxon>Oryzeae</taxon>
        <taxon>Oryzinae</taxon>
        <taxon>Oryza</taxon>
    </lineage>
</organism>
<dbReference type="InterPro" id="IPR046831">
    <property type="entry name" value="Calmodulin_bind_N"/>
</dbReference>
<evidence type="ECO:0000313" key="6">
    <source>
        <dbReference type="Proteomes" id="UP000008021"/>
    </source>
</evidence>
<dbReference type="Gramene" id="OMERI11G18340.1">
    <property type="protein sequence ID" value="OMERI11G18340.1"/>
    <property type="gene ID" value="OMERI11G18340"/>
</dbReference>
<feature type="region of interest" description="Disordered" evidence="2">
    <location>
        <begin position="80"/>
        <end position="104"/>
    </location>
</feature>
<dbReference type="HOGENOM" id="CLU_037475_0_0_1"/>
<feature type="domain" description="Calmodulin binding protein central" evidence="4">
    <location>
        <begin position="335"/>
        <end position="397"/>
    </location>
</feature>
<reference evidence="5" key="1">
    <citation type="submission" date="2015-04" db="UniProtKB">
        <authorList>
            <consortium name="EnsemblPlants"/>
        </authorList>
    </citation>
    <scope>IDENTIFICATION</scope>
</reference>
<feature type="coiled-coil region" evidence="1">
    <location>
        <begin position="112"/>
        <end position="149"/>
    </location>
</feature>
<dbReference type="EnsemblPlants" id="OMERI11G18340.1">
    <property type="protein sequence ID" value="OMERI11G18340.1"/>
    <property type="gene ID" value="OMERI11G18340"/>
</dbReference>
<evidence type="ECO:0000313" key="5">
    <source>
        <dbReference type="EnsemblPlants" id="OMERI11G18340.1"/>
    </source>
</evidence>
<dbReference type="eggNOG" id="ENOG502QWE3">
    <property type="taxonomic scope" value="Eukaryota"/>
</dbReference>
<dbReference type="PANTHER" id="PTHR31713:SF55">
    <property type="entry name" value="OS11G0663100 PROTEIN"/>
    <property type="match status" value="1"/>
</dbReference>
<dbReference type="GO" id="GO:0005634">
    <property type="term" value="C:nucleus"/>
    <property type="evidence" value="ECO:0007669"/>
    <property type="project" value="TreeGrafter"/>
</dbReference>
<accession>A0A0E0F8F4</accession>
<name>A0A0E0F8F4_9ORYZ</name>
<keyword evidence="1" id="KW-0175">Coiled coil</keyword>
<dbReference type="Pfam" id="PF07887">
    <property type="entry name" value="Calmodulin_bind"/>
    <property type="match status" value="1"/>
</dbReference>
<dbReference type="GO" id="GO:0003700">
    <property type="term" value="F:DNA-binding transcription factor activity"/>
    <property type="evidence" value="ECO:0007669"/>
    <property type="project" value="TreeGrafter"/>
</dbReference>
<dbReference type="AlphaFoldDB" id="A0A0E0F8F4"/>
<dbReference type="PANTHER" id="PTHR31713">
    <property type="entry name" value="OS02G0177800 PROTEIN"/>
    <property type="match status" value="1"/>
</dbReference>
<evidence type="ECO:0000256" key="2">
    <source>
        <dbReference type="SAM" id="MobiDB-lite"/>
    </source>
</evidence>
<dbReference type="GO" id="GO:0005516">
    <property type="term" value="F:calmodulin binding"/>
    <property type="evidence" value="ECO:0007669"/>
    <property type="project" value="InterPro"/>
</dbReference>
<protein>
    <submittedName>
        <fullName evidence="5">Uncharacterized protein</fullName>
    </submittedName>
</protein>
<dbReference type="GO" id="GO:0043565">
    <property type="term" value="F:sequence-specific DNA binding"/>
    <property type="evidence" value="ECO:0007669"/>
    <property type="project" value="TreeGrafter"/>
</dbReference>
<dbReference type="Pfam" id="PF20451">
    <property type="entry name" value="Calmod_bind_M"/>
    <property type="match status" value="1"/>
</dbReference>
<feature type="domain" description="Calmodulin binding protein-like N-terminal" evidence="3">
    <location>
        <begin position="175"/>
        <end position="319"/>
    </location>
</feature>
<evidence type="ECO:0000256" key="1">
    <source>
        <dbReference type="SAM" id="Coils"/>
    </source>
</evidence>
<dbReference type="Proteomes" id="UP000008021">
    <property type="component" value="Chromosome 11"/>
</dbReference>
<reference evidence="5" key="2">
    <citation type="submission" date="2018-05" db="EMBL/GenBank/DDBJ databases">
        <title>OmerRS3 (Oryza meridionalis Reference Sequence Version 3).</title>
        <authorList>
            <person name="Zhang J."/>
            <person name="Kudrna D."/>
            <person name="Lee S."/>
            <person name="Talag J."/>
            <person name="Welchert J."/>
            <person name="Wing R.A."/>
        </authorList>
    </citation>
    <scope>NUCLEOTIDE SEQUENCE [LARGE SCALE GENOMIC DNA]</scope>
    <source>
        <strain evidence="5">cv. OR44</strain>
    </source>
</reference>
<dbReference type="GO" id="GO:0080142">
    <property type="term" value="P:regulation of salicylic acid biosynthetic process"/>
    <property type="evidence" value="ECO:0007669"/>
    <property type="project" value="TreeGrafter"/>
</dbReference>
<feature type="compositionally biased region" description="Basic and acidic residues" evidence="2">
    <location>
        <begin position="80"/>
        <end position="93"/>
    </location>
</feature>
<dbReference type="InterPro" id="IPR046830">
    <property type="entry name" value="Calmod_bind_M"/>
</dbReference>
<keyword evidence="6" id="KW-1185">Reference proteome</keyword>
<sequence length="557" mass="62602">MRHEVGQDRWERRSRGVRRNVALAAGRDADAVVGLVQGKDPAPHLLVMLVSFSAKRNKPSSTVFFIQPLEVQAMSLPRHHNWEENDEGPKDCTRSPPAKRPRCSCRFDDRQMEMLEEMRRMLKGQNEKIESMYRENQELREKVSFLTADISRLGGYLQQSPAPRMLSDQNSSMPLRLQFVNSCSNSKYSTRKIEADDETPLKVAIYDHNNEIMTCEPFSSMRVHIVAIHGDFDDDHKGHWTEEHFRSKIVTGRPGKEHLLSGKLYFRLQGGVGYLNSAKFQDNSSFVPSKRLKLGVMAADERISQRIQEGITESFAVKDVRGYSTKKNLNPSPCDPVYKLNKIAMNGDRHKLLEKNGIKTVGDFLSFYDRSTEDLRKILGKISDQDWETIISHAQKCTPRPGIYSNCIQERNGSDEHQTFSKSNGSCYLKGSCSEQPSSTLRRNALLPGNPSTDNAVRDHLAELEKALLEDESWGDFDFNEAWANPCSAVEHSTGLSSVNGTHNNNINHGGLSAASEAGSVSYGGLSPPVSEVGSRRYMGYSPSPASKPWNCRFRGL</sequence>
<proteinExistence type="predicted"/>
<evidence type="ECO:0000259" key="4">
    <source>
        <dbReference type="Pfam" id="PF20451"/>
    </source>
</evidence>
<evidence type="ECO:0000259" key="3">
    <source>
        <dbReference type="Pfam" id="PF07887"/>
    </source>
</evidence>